<proteinExistence type="predicted"/>
<evidence type="ECO:0000313" key="2">
    <source>
        <dbReference type="Proteomes" id="UP000800200"/>
    </source>
</evidence>
<dbReference type="EMBL" id="ML994611">
    <property type="protein sequence ID" value="KAF2194478.1"/>
    <property type="molecule type" value="Genomic_DNA"/>
</dbReference>
<dbReference type="AlphaFoldDB" id="A0A6A6EUP1"/>
<dbReference type="Proteomes" id="UP000800200">
    <property type="component" value="Unassembled WGS sequence"/>
</dbReference>
<name>A0A6A6EUP1_9PEZI</name>
<protein>
    <submittedName>
        <fullName evidence="1">Uncharacterized protein</fullName>
    </submittedName>
</protein>
<sequence length="71" mass="8342">MMSLVKLFPIAELTSSLIHFVLANNKYQRRLELRSTLVQGQVRSARYLLELVYIETWSERNTALLLHHIDT</sequence>
<accession>A0A6A6EUP1</accession>
<reference evidence="1" key="1">
    <citation type="journal article" date="2020" name="Stud. Mycol.">
        <title>101 Dothideomycetes genomes: a test case for predicting lifestyles and emergence of pathogens.</title>
        <authorList>
            <person name="Haridas S."/>
            <person name="Albert R."/>
            <person name="Binder M."/>
            <person name="Bloem J."/>
            <person name="Labutti K."/>
            <person name="Salamov A."/>
            <person name="Andreopoulos B."/>
            <person name="Baker S."/>
            <person name="Barry K."/>
            <person name="Bills G."/>
            <person name="Bluhm B."/>
            <person name="Cannon C."/>
            <person name="Castanera R."/>
            <person name="Culley D."/>
            <person name="Daum C."/>
            <person name="Ezra D."/>
            <person name="Gonzalez J."/>
            <person name="Henrissat B."/>
            <person name="Kuo A."/>
            <person name="Liang C."/>
            <person name="Lipzen A."/>
            <person name="Lutzoni F."/>
            <person name="Magnuson J."/>
            <person name="Mondo S."/>
            <person name="Nolan M."/>
            <person name="Ohm R."/>
            <person name="Pangilinan J."/>
            <person name="Park H.-J."/>
            <person name="Ramirez L."/>
            <person name="Alfaro M."/>
            <person name="Sun H."/>
            <person name="Tritt A."/>
            <person name="Yoshinaga Y."/>
            <person name="Zwiers L.-H."/>
            <person name="Turgeon B."/>
            <person name="Goodwin S."/>
            <person name="Spatafora J."/>
            <person name="Crous P."/>
            <person name="Grigoriev I."/>
        </authorList>
    </citation>
    <scope>NUCLEOTIDE SEQUENCE</scope>
    <source>
        <strain evidence="1">CBS 207.26</strain>
    </source>
</reference>
<organism evidence="1 2">
    <name type="scientific">Zopfia rhizophila CBS 207.26</name>
    <dbReference type="NCBI Taxonomy" id="1314779"/>
    <lineage>
        <taxon>Eukaryota</taxon>
        <taxon>Fungi</taxon>
        <taxon>Dikarya</taxon>
        <taxon>Ascomycota</taxon>
        <taxon>Pezizomycotina</taxon>
        <taxon>Dothideomycetes</taxon>
        <taxon>Dothideomycetes incertae sedis</taxon>
        <taxon>Zopfiaceae</taxon>
        <taxon>Zopfia</taxon>
    </lineage>
</organism>
<gene>
    <name evidence="1" type="ORF">K469DRAFT_128156</name>
</gene>
<keyword evidence="2" id="KW-1185">Reference proteome</keyword>
<evidence type="ECO:0000313" key="1">
    <source>
        <dbReference type="EMBL" id="KAF2194478.1"/>
    </source>
</evidence>